<feature type="compositionally biased region" description="Basic residues" evidence="1">
    <location>
        <begin position="381"/>
        <end position="390"/>
    </location>
</feature>
<dbReference type="SUPFAM" id="SSF53098">
    <property type="entry name" value="Ribonuclease H-like"/>
    <property type="match status" value="1"/>
</dbReference>
<dbReference type="GO" id="GO:0003676">
    <property type="term" value="F:nucleic acid binding"/>
    <property type="evidence" value="ECO:0007669"/>
    <property type="project" value="InterPro"/>
</dbReference>
<proteinExistence type="predicted"/>
<evidence type="ECO:0000313" key="3">
    <source>
        <dbReference type="EnsemblMetazoa" id="Aqu2.1.18972_001"/>
    </source>
</evidence>
<dbReference type="eggNOG" id="KOG0017">
    <property type="taxonomic scope" value="Eukaryota"/>
</dbReference>
<dbReference type="Gene3D" id="3.30.420.10">
    <property type="entry name" value="Ribonuclease H-like superfamily/Ribonuclease H"/>
    <property type="match status" value="1"/>
</dbReference>
<feature type="compositionally biased region" description="Polar residues" evidence="1">
    <location>
        <begin position="327"/>
        <end position="346"/>
    </location>
</feature>
<reference evidence="3" key="1">
    <citation type="submission" date="2017-05" db="UniProtKB">
        <authorList>
            <consortium name="EnsemblMetazoa"/>
        </authorList>
    </citation>
    <scope>IDENTIFICATION</scope>
</reference>
<dbReference type="Pfam" id="PF18701">
    <property type="entry name" value="DUF5641"/>
    <property type="match status" value="1"/>
</dbReference>
<name>A0A1X7TV90_AMPQE</name>
<dbReference type="InParanoid" id="A0A1X7TV90"/>
<dbReference type="OrthoDB" id="10065998at2759"/>
<organism evidence="3">
    <name type="scientific">Amphimedon queenslandica</name>
    <name type="common">Sponge</name>
    <dbReference type="NCBI Taxonomy" id="400682"/>
    <lineage>
        <taxon>Eukaryota</taxon>
        <taxon>Metazoa</taxon>
        <taxon>Porifera</taxon>
        <taxon>Demospongiae</taxon>
        <taxon>Heteroscleromorpha</taxon>
        <taxon>Haplosclerida</taxon>
        <taxon>Niphatidae</taxon>
        <taxon>Amphimedon</taxon>
    </lineage>
</organism>
<dbReference type="InterPro" id="IPR012337">
    <property type="entry name" value="RNaseH-like_sf"/>
</dbReference>
<protein>
    <recommendedName>
        <fullName evidence="2">DUF5641 domain-containing protein</fullName>
    </recommendedName>
</protein>
<feature type="domain" description="DUF5641" evidence="2">
    <location>
        <begin position="223"/>
        <end position="320"/>
    </location>
</feature>
<dbReference type="EnsemblMetazoa" id="Aqu2.1.18972_001">
    <property type="protein sequence ID" value="Aqu2.1.18972_001"/>
    <property type="gene ID" value="Aqu2.1.18972"/>
</dbReference>
<evidence type="ECO:0000259" key="2">
    <source>
        <dbReference type="Pfam" id="PF18701"/>
    </source>
</evidence>
<feature type="region of interest" description="Disordered" evidence="1">
    <location>
        <begin position="324"/>
        <end position="390"/>
    </location>
</feature>
<accession>A0A1X7TV90</accession>
<dbReference type="OMA" id="NIERAPR"/>
<sequence length="390" mass="44722">MIREHNKETTKLCVYDASAKVEGPSLNDSLLVGPPLHRKLFDILLNFRMYRIGLIADIEKAFLMICIAEANQDALRFLWCFKRFISNNGTFKSASKILKFILKNPEVEQFLSGVQVKWNFNIERAPRWGGFFERMIQLLKRCLKKMVGHSKLMYEELLTEVTEVELILNSRPLTYLSPDDLEEHITPSHLMTGRHLLSLPDHLRYSESEYFEIKSSRLTISRRLQQLSRILDHFWTQRRKEYLVELRESHKRISRGDGDIASLGDVVIIQDESPQGFWRLGLIEDIRGEDGLERGAIVRVKSGSGPSAFIRRPLQRLFPLQVPKTIPESNSNSPMAVEQGNTSSDFNPDELVNHNVISDPPAEGNRSVEIPDDTNIGVTSRPRRRAATEA</sequence>
<evidence type="ECO:0000256" key="1">
    <source>
        <dbReference type="SAM" id="MobiDB-lite"/>
    </source>
</evidence>
<dbReference type="InterPro" id="IPR040676">
    <property type="entry name" value="DUF5641"/>
</dbReference>
<dbReference type="InterPro" id="IPR036397">
    <property type="entry name" value="RNaseH_sf"/>
</dbReference>
<dbReference type="AlphaFoldDB" id="A0A1X7TV90"/>
<dbReference type="PANTHER" id="PTHR47331">
    <property type="entry name" value="PHD-TYPE DOMAIN-CONTAINING PROTEIN"/>
    <property type="match status" value="1"/>
</dbReference>